<gene>
    <name evidence="3" type="ORF">SAMN05421812_12190</name>
</gene>
<feature type="compositionally biased region" description="Low complexity" evidence="1">
    <location>
        <begin position="115"/>
        <end position="136"/>
    </location>
</feature>
<feature type="transmembrane region" description="Helical" evidence="2">
    <location>
        <begin position="225"/>
        <end position="247"/>
    </location>
</feature>
<feature type="compositionally biased region" description="Pro residues" evidence="1">
    <location>
        <begin position="1"/>
        <end position="13"/>
    </location>
</feature>
<evidence type="ECO:0000313" key="3">
    <source>
        <dbReference type="EMBL" id="SNT65320.1"/>
    </source>
</evidence>
<feature type="region of interest" description="Disordered" evidence="1">
    <location>
        <begin position="1"/>
        <end position="84"/>
    </location>
</feature>
<keyword evidence="2" id="KW-0812">Transmembrane</keyword>
<dbReference type="EMBL" id="FZPH01000021">
    <property type="protein sequence ID" value="SNT65320.1"/>
    <property type="molecule type" value="Genomic_DNA"/>
</dbReference>
<feature type="compositionally biased region" description="Low complexity" evidence="1">
    <location>
        <begin position="174"/>
        <end position="185"/>
    </location>
</feature>
<keyword evidence="2" id="KW-1133">Transmembrane helix</keyword>
<name>A0A239PE62_9ACTN</name>
<protein>
    <submittedName>
        <fullName evidence="3">Uncharacterized protein</fullName>
    </submittedName>
</protein>
<feature type="compositionally biased region" description="Low complexity" evidence="1">
    <location>
        <begin position="45"/>
        <end position="78"/>
    </location>
</feature>
<proteinExistence type="predicted"/>
<evidence type="ECO:0000256" key="1">
    <source>
        <dbReference type="SAM" id="MobiDB-lite"/>
    </source>
</evidence>
<evidence type="ECO:0000256" key="2">
    <source>
        <dbReference type="SAM" id="Phobius"/>
    </source>
</evidence>
<keyword evidence="4" id="KW-1185">Reference proteome</keyword>
<feature type="compositionally biased region" description="Low complexity" evidence="1">
    <location>
        <begin position="26"/>
        <end position="37"/>
    </location>
</feature>
<dbReference type="AlphaFoldDB" id="A0A239PE62"/>
<accession>A0A239PE62</accession>
<sequence length="339" mass="33133">MSEPSTTPPPSSPPLDGAPTPPASPPADGGNASSLPASPTPPPVDAADAPPLSADAVASLPDGAPAATLPADAASVASDEAPGASLPADAVSVALDEALGASLSADGIVVPSGGVPAPSLSADAASVASDAAPGASQSADAGPVPSDAQAPPPLPGGATAGLSGEARTPTFVGETSSPAPAPAQAEGEEAPSLDADATVPSADGDSFAEREELGEPVRGRSKAVVLGKVLAVLVAVLGVAGLVGYGWSVVTRDREPEVASAGECLVGQTAQDMKIVRCDDATAQWTVVGRVDGIRQKDFLAAGKNEATCDPWKTTAVSYWTGEKNGTGHVLCLEPIKKK</sequence>
<organism evidence="3 4">
    <name type="scientific">Asanoa hainanensis</name>
    <dbReference type="NCBI Taxonomy" id="560556"/>
    <lineage>
        <taxon>Bacteria</taxon>
        <taxon>Bacillati</taxon>
        <taxon>Actinomycetota</taxon>
        <taxon>Actinomycetes</taxon>
        <taxon>Micromonosporales</taxon>
        <taxon>Micromonosporaceae</taxon>
        <taxon>Asanoa</taxon>
    </lineage>
</organism>
<keyword evidence="2" id="KW-0472">Membrane</keyword>
<dbReference type="RefSeq" id="WP_144022914.1">
    <property type="nucleotide sequence ID" value="NZ_FZPH01000021.1"/>
</dbReference>
<dbReference type="OrthoDB" id="3633278at2"/>
<reference evidence="3 4" key="1">
    <citation type="submission" date="2017-06" db="EMBL/GenBank/DDBJ databases">
        <authorList>
            <person name="Kim H.J."/>
            <person name="Triplett B.A."/>
        </authorList>
    </citation>
    <scope>NUCLEOTIDE SEQUENCE [LARGE SCALE GENOMIC DNA]</scope>
    <source>
        <strain evidence="3 4">CGMCC 4.5593</strain>
    </source>
</reference>
<dbReference type="Proteomes" id="UP000198362">
    <property type="component" value="Unassembled WGS sequence"/>
</dbReference>
<evidence type="ECO:0000313" key="4">
    <source>
        <dbReference type="Proteomes" id="UP000198362"/>
    </source>
</evidence>
<feature type="region of interest" description="Disordered" evidence="1">
    <location>
        <begin position="106"/>
        <end position="203"/>
    </location>
</feature>